<dbReference type="GO" id="GO:0003677">
    <property type="term" value="F:DNA binding"/>
    <property type="evidence" value="ECO:0007669"/>
    <property type="project" value="UniProtKB-UniRule"/>
</dbReference>
<dbReference type="Pfam" id="PF00440">
    <property type="entry name" value="TetR_N"/>
    <property type="match status" value="1"/>
</dbReference>
<evidence type="ECO:0000256" key="4">
    <source>
        <dbReference type="PROSITE-ProRule" id="PRU00335"/>
    </source>
</evidence>
<evidence type="ECO:0000313" key="6">
    <source>
        <dbReference type="EMBL" id="SMO68308.1"/>
    </source>
</evidence>
<protein>
    <submittedName>
        <fullName evidence="6">Transcriptional regulator, TetR family</fullName>
    </submittedName>
</protein>
<keyword evidence="3" id="KW-0804">Transcription</keyword>
<organism evidence="6 7">
    <name type="scientific">Melghirimyces algeriensis</name>
    <dbReference type="NCBI Taxonomy" id="910412"/>
    <lineage>
        <taxon>Bacteria</taxon>
        <taxon>Bacillati</taxon>
        <taxon>Bacillota</taxon>
        <taxon>Bacilli</taxon>
        <taxon>Bacillales</taxon>
        <taxon>Thermoactinomycetaceae</taxon>
        <taxon>Melghirimyces</taxon>
    </lineage>
</organism>
<dbReference type="AlphaFoldDB" id="A0A521D9G3"/>
<dbReference type="EMBL" id="FXTI01000005">
    <property type="protein sequence ID" value="SMO68308.1"/>
    <property type="molecule type" value="Genomic_DNA"/>
</dbReference>
<accession>A0A521D9G3</accession>
<keyword evidence="2 4" id="KW-0238">DNA-binding</keyword>
<dbReference type="Gene3D" id="1.10.357.10">
    <property type="entry name" value="Tetracycline Repressor, domain 2"/>
    <property type="match status" value="1"/>
</dbReference>
<evidence type="ECO:0000256" key="3">
    <source>
        <dbReference type="ARBA" id="ARBA00023163"/>
    </source>
</evidence>
<dbReference type="InterPro" id="IPR036271">
    <property type="entry name" value="Tet_transcr_reg_TetR-rel_C_sf"/>
</dbReference>
<keyword evidence="1" id="KW-0805">Transcription regulation</keyword>
<evidence type="ECO:0000256" key="2">
    <source>
        <dbReference type="ARBA" id="ARBA00023125"/>
    </source>
</evidence>
<dbReference type="PANTHER" id="PTHR47506:SF3">
    <property type="entry name" value="HTH-TYPE TRANSCRIPTIONAL REGULATOR LMRA"/>
    <property type="match status" value="1"/>
</dbReference>
<evidence type="ECO:0000259" key="5">
    <source>
        <dbReference type="PROSITE" id="PS50977"/>
    </source>
</evidence>
<dbReference type="SUPFAM" id="SSF46689">
    <property type="entry name" value="Homeodomain-like"/>
    <property type="match status" value="1"/>
</dbReference>
<name>A0A521D9G3_9BACL</name>
<reference evidence="6 7" key="1">
    <citation type="submission" date="2017-05" db="EMBL/GenBank/DDBJ databases">
        <authorList>
            <person name="Varghese N."/>
            <person name="Submissions S."/>
        </authorList>
    </citation>
    <scope>NUCLEOTIDE SEQUENCE [LARGE SCALE GENOMIC DNA]</scope>
    <source>
        <strain evidence="6 7">DSM 45474</strain>
    </source>
</reference>
<dbReference type="PANTHER" id="PTHR47506">
    <property type="entry name" value="TRANSCRIPTIONAL REGULATORY PROTEIN"/>
    <property type="match status" value="1"/>
</dbReference>
<gene>
    <name evidence="6" type="ORF">SAMN06264849_105222</name>
</gene>
<sequence>MIEIAARLFLEKGYHLTSMDEVVHVSGISKSNIYYHFKNKEELAIGVIKWRISLLEQHIDELVRSKKSYKEKLNKMVALISNQECLDHDKGGCPFISLYLQAAQQSPRIHTVIKNFFLEQVPVVEEILQSGIAQKQITKAIDVRKTAKLIISTLEGALLLSEITADQHYMDDSLQTLTALLD</sequence>
<dbReference type="Pfam" id="PF16925">
    <property type="entry name" value="TetR_C_13"/>
    <property type="match status" value="1"/>
</dbReference>
<keyword evidence="7" id="KW-1185">Reference proteome</keyword>
<dbReference type="Proteomes" id="UP000315636">
    <property type="component" value="Unassembled WGS sequence"/>
</dbReference>
<evidence type="ECO:0000256" key="1">
    <source>
        <dbReference type="ARBA" id="ARBA00023015"/>
    </source>
</evidence>
<dbReference type="InterPro" id="IPR011075">
    <property type="entry name" value="TetR_C"/>
</dbReference>
<dbReference type="InterPro" id="IPR001647">
    <property type="entry name" value="HTH_TetR"/>
</dbReference>
<feature type="domain" description="HTH tetR-type" evidence="5">
    <location>
        <begin position="1"/>
        <end position="55"/>
    </location>
</feature>
<dbReference type="InterPro" id="IPR009057">
    <property type="entry name" value="Homeodomain-like_sf"/>
</dbReference>
<dbReference type="PRINTS" id="PR00455">
    <property type="entry name" value="HTHTETR"/>
</dbReference>
<dbReference type="PROSITE" id="PS50977">
    <property type="entry name" value="HTH_TETR_2"/>
    <property type="match status" value="1"/>
</dbReference>
<proteinExistence type="predicted"/>
<evidence type="ECO:0000313" key="7">
    <source>
        <dbReference type="Proteomes" id="UP000315636"/>
    </source>
</evidence>
<feature type="DNA-binding region" description="H-T-H motif" evidence="4">
    <location>
        <begin position="18"/>
        <end position="37"/>
    </location>
</feature>
<dbReference type="SUPFAM" id="SSF48498">
    <property type="entry name" value="Tetracyclin repressor-like, C-terminal domain"/>
    <property type="match status" value="1"/>
</dbReference>